<evidence type="ECO:0000313" key="2">
    <source>
        <dbReference type="EMBL" id="KCW59729.1"/>
    </source>
</evidence>
<proteinExistence type="predicted"/>
<accession>A0A059B122</accession>
<evidence type="ECO:0000256" key="1">
    <source>
        <dbReference type="SAM" id="MobiDB-lite"/>
    </source>
</evidence>
<dbReference type="EMBL" id="KK198760">
    <property type="protein sequence ID" value="KCW59729.1"/>
    <property type="molecule type" value="Genomic_DNA"/>
</dbReference>
<protein>
    <submittedName>
        <fullName evidence="2">Uncharacterized protein</fullName>
    </submittedName>
</protein>
<reference evidence="2" key="1">
    <citation type="submission" date="2013-07" db="EMBL/GenBank/DDBJ databases">
        <title>The genome of Eucalyptus grandis.</title>
        <authorList>
            <person name="Schmutz J."/>
            <person name="Hayes R."/>
            <person name="Myburg A."/>
            <person name="Tuskan G."/>
            <person name="Grattapaglia D."/>
            <person name="Rokhsar D.S."/>
        </authorList>
    </citation>
    <scope>NUCLEOTIDE SEQUENCE</scope>
    <source>
        <tissue evidence="2">Leaf extractions</tissue>
    </source>
</reference>
<organism evidence="2">
    <name type="scientific">Eucalyptus grandis</name>
    <name type="common">Flooded gum</name>
    <dbReference type="NCBI Taxonomy" id="71139"/>
    <lineage>
        <taxon>Eukaryota</taxon>
        <taxon>Viridiplantae</taxon>
        <taxon>Streptophyta</taxon>
        <taxon>Embryophyta</taxon>
        <taxon>Tracheophyta</taxon>
        <taxon>Spermatophyta</taxon>
        <taxon>Magnoliopsida</taxon>
        <taxon>eudicotyledons</taxon>
        <taxon>Gunneridae</taxon>
        <taxon>Pentapetalae</taxon>
        <taxon>rosids</taxon>
        <taxon>malvids</taxon>
        <taxon>Myrtales</taxon>
        <taxon>Myrtaceae</taxon>
        <taxon>Myrtoideae</taxon>
        <taxon>Eucalypteae</taxon>
        <taxon>Eucalyptus</taxon>
    </lineage>
</organism>
<dbReference type="Gramene" id="KCW59729">
    <property type="protein sequence ID" value="KCW59729"/>
    <property type="gene ID" value="EUGRSUZ_H02482"/>
</dbReference>
<feature type="region of interest" description="Disordered" evidence="1">
    <location>
        <begin position="38"/>
        <end position="72"/>
    </location>
</feature>
<sequence>MCFGLGQGSNIVRPETIEHNLVGSAFFSDECAFSWSPLPPSDRRASASPSPSPPLASASPTPKPLPPRAADHHRQLGDWVHLVIMALVSHLVSKSQQVKS</sequence>
<dbReference type="AlphaFoldDB" id="A0A059B122"/>
<name>A0A059B122_EUCGR</name>
<dbReference type="InParanoid" id="A0A059B122"/>
<gene>
    <name evidence="2" type="ORF">EUGRSUZ_H02482</name>
</gene>